<protein>
    <submittedName>
        <fullName evidence="1">Uncharacterized protein</fullName>
    </submittedName>
</protein>
<dbReference type="EMBL" id="UINC01020556">
    <property type="protein sequence ID" value="SVA86205.1"/>
    <property type="molecule type" value="Genomic_DNA"/>
</dbReference>
<reference evidence="1" key="1">
    <citation type="submission" date="2018-05" db="EMBL/GenBank/DDBJ databases">
        <authorList>
            <person name="Lanie J.A."/>
            <person name="Ng W.-L."/>
            <person name="Kazmierczak K.M."/>
            <person name="Andrzejewski T.M."/>
            <person name="Davidsen T.M."/>
            <person name="Wayne K.J."/>
            <person name="Tettelin H."/>
            <person name="Glass J.I."/>
            <person name="Rusch D."/>
            <person name="Podicherti R."/>
            <person name="Tsui H.-C.T."/>
            <person name="Winkler M.E."/>
        </authorList>
    </citation>
    <scope>NUCLEOTIDE SEQUENCE</scope>
</reference>
<proteinExistence type="predicted"/>
<gene>
    <name evidence="1" type="ORF">METZ01_LOCUS139059</name>
</gene>
<dbReference type="PROSITE" id="PS51257">
    <property type="entry name" value="PROKAR_LIPOPROTEIN"/>
    <property type="match status" value="1"/>
</dbReference>
<sequence>MDTGMKRLACRGRTAIGLSLVYLISTACDDTASLLDFEALHGYLDLTPAQTEVISGHARGIIAEVETYIRTVWQELGRSPGRVNDRGILSMPQVVEARTRASANIQKIATFIQAELTEEQLAKFDRIVMPDLQGTPQELEFMMARSRRNTFTRLGVRQTSNISLAEDVSGVRYNDLKNLRTLVFGPSGNSSSIERFPLTVTATLYDSILIEAEIAHIAASASTKKDEALQAHQTENLATNKGRGMFTIRLILSTFFHESYVSPDRWVIFVEDHEGNQFEPDDIIESFEMEALKPSSLDPLGNVDHAGIAVARKSRQIEVRFPYQDPFGRAILGRETKLLRLVLFDKNDPASRTYGEWRLK</sequence>
<evidence type="ECO:0000313" key="1">
    <source>
        <dbReference type="EMBL" id="SVA86205.1"/>
    </source>
</evidence>
<organism evidence="1">
    <name type="scientific">marine metagenome</name>
    <dbReference type="NCBI Taxonomy" id="408172"/>
    <lineage>
        <taxon>unclassified sequences</taxon>
        <taxon>metagenomes</taxon>
        <taxon>ecological metagenomes</taxon>
    </lineage>
</organism>
<dbReference type="AlphaFoldDB" id="A0A381ZA84"/>
<accession>A0A381ZA84</accession>
<name>A0A381ZA84_9ZZZZ</name>